<evidence type="ECO:0000313" key="2">
    <source>
        <dbReference type="Proteomes" id="UP001595803"/>
    </source>
</evidence>
<evidence type="ECO:0008006" key="3">
    <source>
        <dbReference type="Google" id="ProtNLM"/>
    </source>
</evidence>
<protein>
    <recommendedName>
        <fullName evidence="3">Transcriptional regulator</fullName>
    </recommendedName>
</protein>
<organism evidence="1 2">
    <name type="scientific">Deinococcus rufus</name>
    <dbReference type="NCBI Taxonomy" id="2136097"/>
    <lineage>
        <taxon>Bacteria</taxon>
        <taxon>Thermotogati</taxon>
        <taxon>Deinococcota</taxon>
        <taxon>Deinococci</taxon>
        <taxon>Deinococcales</taxon>
        <taxon>Deinococcaceae</taxon>
        <taxon>Deinococcus</taxon>
    </lineage>
</organism>
<proteinExistence type="predicted"/>
<dbReference type="RefSeq" id="WP_322472537.1">
    <property type="nucleotide sequence ID" value="NZ_JBHRZG010000010.1"/>
</dbReference>
<name>A0ABV7Z9W9_9DEIO</name>
<sequence length="155" mass="17727">MNSELETLLKANNTSYAEITTRLGFTKGQLRRYVTSDDLTYKFKLLVRLSKAGYTIPYHHRPQCKTCKSRYIPHSYRQYQCSECIGLPGYDLTPSDYKDLEVSPARAAAILGLPKTSQVYSLLQSWDDDQEEKMVQKLKKLTGETGAKPPKKKIQ</sequence>
<gene>
    <name evidence="1" type="ORF">ACFOSB_09465</name>
</gene>
<reference evidence="2" key="1">
    <citation type="journal article" date="2019" name="Int. J. Syst. Evol. Microbiol.">
        <title>The Global Catalogue of Microorganisms (GCM) 10K type strain sequencing project: providing services to taxonomists for standard genome sequencing and annotation.</title>
        <authorList>
            <consortium name="The Broad Institute Genomics Platform"/>
            <consortium name="The Broad Institute Genome Sequencing Center for Infectious Disease"/>
            <person name="Wu L."/>
            <person name="Ma J."/>
        </authorList>
    </citation>
    <scope>NUCLEOTIDE SEQUENCE [LARGE SCALE GENOMIC DNA]</scope>
    <source>
        <strain evidence="2">CCTCC AB 2017081</strain>
    </source>
</reference>
<evidence type="ECO:0000313" key="1">
    <source>
        <dbReference type="EMBL" id="MFC3833083.1"/>
    </source>
</evidence>
<accession>A0ABV7Z9W9</accession>
<dbReference type="Proteomes" id="UP001595803">
    <property type="component" value="Unassembled WGS sequence"/>
</dbReference>
<keyword evidence="2" id="KW-1185">Reference proteome</keyword>
<dbReference type="EMBL" id="JBHRZG010000010">
    <property type="protein sequence ID" value="MFC3833083.1"/>
    <property type="molecule type" value="Genomic_DNA"/>
</dbReference>
<comment type="caution">
    <text evidence="1">The sequence shown here is derived from an EMBL/GenBank/DDBJ whole genome shotgun (WGS) entry which is preliminary data.</text>
</comment>